<dbReference type="RefSeq" id="WP_263545359.1">
    <property type="nucleotide sequence ID" value="NZ_JAOVZO020000017.1"/>
</dbReference>
<keyword evidence="2" id="KW-1185">Reference proteome</keyword>
<comment type="caution">
    <text evidence="1">The sequence shown here is derived from an EMBL/GenBank/DDBJ whole genome shotgun (WGS) entry which is preliminary data.</text>
</comment>
<sequence>MNLRPDLAATLAVPLRTATEKPSRPYTAVGLERARSHVILPFPHSFAEDATEHAVPDVARARARLAARPSGLADALARRRVALAPLASGADAPLLDRCDAAVELAYARLALRHGSWGDDFHAYHNEQHILEIFDSRIARLMDEIGRDALGLADWLLLGLFAACHDLRQREPAEYSAGVGSNERASIEEAFRILDRVGFSRERDARFYVGLELTIAGSTFDARPPAKDWEYNSVDLVQSGGALASKLDAKLDKHVPGWRDDPAIAHALDLALIAADLDTANVAEPFARFVETGTRLCLEREMRCHRSPDDAASALPVLGFLTDGQERFFFDLHRFNSDVGRHAFSAAKQSNAAPLKALTMALRARVAMSGRPRSGSEVIATLRRLTDEILTREA</sequence>
<reference evidence="1" key="1">
    <citation type="submission" date="2023-02" db="EMBL/GenBank/DDBJ databases">
        <title>Tahibacter soli sp. nov. isolated from soil.</title>
        <authorList>
            <person name="Baek J.H."/>
            <person name="Lee J.K."/>
            <person name="Choi D.G."/>
            <person name="Jeon C.O."/>
        </authorList>
    </citation>
    <scope>NUCLEOTIDE SEQUENCE</scope>
    <source>
        <strain evidence="1">BL</strain>
    </source>
</reference>
<proteinExistence type="predicted"/>
<organism evidence="1 2">
    <name type="scientific">Tahibacter soli</name>
    <dbReference type="NCBI Taxonomy" id="2983605"/>
    <lineage>
        <taxon>Bacteria</taxon>
        <taxon>Pseudomonadati</taxon>
        <taxon>Pseudomonadota</taxon>
        <taxon>Gammaproteobacteria</taxon>
        <taxon>Lysobacterales</taxon>
        <taxon>Rhodanobacteraceae</taxon>
        <taxon>Tahibacter</taxon>
    </lineage>
</organism>
<dbReference type="AlphaFoldDB" id="A0A9X3YLY6"/>
<evidence type="ECO:0000313" key="2">
    <source>
        <dbReference type="Proteomes" id="UP001139971"/>
    </source>
</evidence>
<protein>
    <submittedName>
        <fullName evidence="1">Uncharacterized protein</fullName>
    </submittedName>
</protein>
<dbReference type="EMBL" id="JAOVZO020000017">
    <property type="protein sequence ID" value="MDC8013143.1"/>
    <property type="molecule type" value="Genomic_DNA"/>
</dbReference>
<evidence type="ECO:0000313" key="1">
    <source>
        <dbReference type="EMBL" id="MDC8013143.1"/>
    </source>
</evidence>
<name>A0A9X3YLY6_9GAMM</name>
<gene>
    <name evidence="1" type="ORF">OD750_011380</name>
</gene>
<accession>A0A9X3YLY6</accession>
<dbReference type="Proteomes" id="UP001139971">
    <property type="component" value="Unassembled WGS sequence"/>
</dbReference>